<name>A0A183A2I6_9TREM</name>
<protein>
    <submittedName>
        <fullName evidence="3">Transposase</fullName>
    </submittedName>
</protein>
<proteinExistence type="predicted"/>
<evidence type="ECO:0000313" key="2">
    <source>
        <dbReference type="Proteomes" id="UP000272942"/>
    </source>
</evidence>
<sequence>MDAGDLQHRVCRLNWLAESAQEGVQDQWERVMGNLLELTNQAAPEKRVRRRGKLPWWRARIDKAMREKDTWQRYRSSGCFRAQ</sequence>
<keyword evidence="2" id="KW-1185">Reference proteome</keyword>
<dbReference type="WBParaSite" id="ECPE_0000117101-mRNA-1">
    <property type="protein sequence ID" value="ECPE_0000117101-mRNA-1"/>
    <property type="gene ID" value="ECPE_0000117101"/>
</dbReference>
<gene>
    <name evidence="1" type="ORF">ECPE_LOCUS1171</name>
</gene>
<organism evidence="3">
    <name type="scientific">Echinostoma caproni</name>
    <dbReference type="NCBI Taxonomy" id="27848"/>
    <lineage>
        <taxon>Eukaryota</taxon>
        <taxon>Metazoa</taxon>
        <taxon>Spiralia</taxon>
        <taxon>Lophotrochozoa</taxon>
        <taxon>Platyhelminthes</taxon>
        <taxon>Trematoda</taxon>
        <taxon>Digenea</taxon>
        <taxon>Plagiorchiida</taxon>
        <taxon>Echinostomata</taxon>
        <taxon>Echinostomatoidea</taxon>
        <taxon>Echinostomatidae</taxon>
        <taxon>Echinostoma</taxon>
    </lineage>
</organism>
<evidence type="ECO:0000313" key="1">
    <source>
        <dbReference type="EMBL" id="VDP34218.1"/>
    </source>
</evidence>
<dbReference type="OrthoDB" id="6157682at2759"/>
<evidence type="ECO:0000313" key="3">
    <source>
        <dbReference type="WBParaSite" id="ECPE_0000117101-mRNA-1"/>
    </source>
</evidence>
<reference evidence="3" key="1">
    <citation type="submission" date="2016-06" db="UniProtKB">
        <authorList>
            <consortium name="WormBaseParasite"/>
        </authorList>
    </citation>
    <scope>IDENTIFICATION</scope>
</reference>
<accession>A0A183A2I6</accession>
<dbReference type="EMBL" id="UZAN01005850">
    <property type="protein sequence ID" value="VDP34218.1"/>
    <property type="molecule type" value="Genomic_DNA"/>
</dbReference>
<dbReference type="Proteomes" id="UP000272942">
    <property type="component" value="Unassembled WGS sequence"/>
</dbReference>
<dbReference type="AlphaFoldDB" id="A0A183A2I6"/>
<reference evidence="1 2" key="2">
    <citation type="submission" date="2018-11" db="EMBL/GenBank/DDBJ databases">
        <authorList>
            <consortium name="Pathogen Informatics"/>
        </authorList>
    </citation>
    <scope>NUCLEOTIDE SEQUENCE [LARGE SCALE GENOMIC DNA]</scope>
    <source>
        <strain evidence="1 2">Egypt</strain>
    </source>
</reference>